<feature type="region of interest" description="Disordered" evidence="1">
    <location>
        <begin position="939"/>
        <end position="959"/>
    </location>
</feature>
<organism evidence="2 3">
    <name type="scientific">Nocardioides plantarum</name>
    <dbReference type="NCBI Taxonomy" id="29299"/>
    <lineage>
        <taxon>Bacteria</taxon>
        <taxon>Bacillati</taxon>
        <taxon>Actinomycetota</taxon>
        <taxon>Actinomycetes</taxon>
        <taxon>Propionibacteriales</taxon>
        <taxon>Nocardioidaceae</taxon>
        <taxon>Nocardioides</taxon>
    </lineage>
</organism>
<keyword evidence="3" id="KW-1185">Reference proteome</keyword>
<gene>
    <name evidence="2" type="ORF">ACFFRI_20155</name>
</gene>
<protein>
    <submittedName>
        <fullName evidence="2">Uncharacterized protein</fullName>
    </submittedName>
</protein>
<accession>A0ABV5KF50</accession>
<proteinExistence type="predicted"/>
<reference evidence="2 3" key="1">
    <citation type="submission" date="2024-09" db="EMBL/GenBank/DDBJ databases">
        <authorList>
            <person name="Sun Q."/>
            <person name="Mori K."/>
        </authorList>
    </citation>
    <scope>NUCLEOTIDE SEQUENCE [LARGE SCALE GENOMIC DNA]</scope>
    <source>
        <strain evidence="2 3">JCM 9626</strain>
    </source>
</reference>
<evidence type="ECO:0000313" key="2">
    <source>
        <dbReference type="EMBL" id="MFB9315372.1"/>
    </source>
</evidence>
<dbReference type="EMBL" id="JBHMDG010000034">
    <property type="protein sequence ID" value="MFB9315372.1"/>
    <property type="molecule type" value="Genomic_DNA"/>
</dbReference>
<dbReference type="RefSeq" id="WP_140009295.1">
    <property type="nucleotide sequence ID" value="NZ_JBHMDG010000034.1"/>
</dbReference>
<evidence type="ECO:0000256" key="1">
    <source>
        <dbReference type="SAM" id="MobiDB-lite"/>
    </source>
</evidence>
<evidence type="ECO:0000313" key="3">
    <source>
        <dbReference type="Proteomes" id="UP001589750"/>
    </source>
</evidence>
<comment type="caution">
    <text evidence="2">The sequence shown here is derived from an EMBL/GenBank/DDBJ whole genome shotgun (WGS) entry which is preliminary data.</text>
</comment>
<dbReference type="Proteomes" id="UP001589750">
    <property type="component" value="Unassembled WGS sequence"/>
</dbReference>
<sequence>MTQTTDATSSSTPTPIEQIYHQLMGLFGGTNPNQFLNMSLPGTVLTQSDFAWDVTTSKPALVAEAESRLVDQMYDVAQISGASNGQTLSSQYTQALSALVPRFEPGVAAMKNKLREFLTSAAPPASTVNGTPFTGTLQELYFALYESWLEKKSEWDTLVVQQRSGLSSEEFLKWYEEVAEGHLARIDAAEGRLLAVLSPSDMDAILGALAAGPGGQMQESLDQVLDLRLPSPSGGYVYPVDLTPTDWFLGLASDLDPVDLLGDPQFIALTLSGRTQAVMASISQVQALLAQVPSSDAAARAAAAFTTAQTTFTSAQNSLMNTYTSNTVTAVQMVMSAVGGGEIAAGAKGLEELDSAVTSVSTANKDEAVETAAARADGSPLTPEDFDKLVAGQQAAIAAQSALTSSAQALSDAGMNLASTQARQFGNLPVLLARLQSQLADVQTLQSQLAASVSSGSTTRAVVPVTYADADKPAIASVAALLTPTDQPSPIAWLTSVWAAITPTTTGATPPAELLPLYRGALRAWAQPSADAVRAAAANLAGLVNAAEDAFRTATSTPSPALEDVLDALKNVVNAPAVPSDLQAASASLLMSDQADVSSAETAFPASAAALRTLIQAATAAVDTGLNDVNSPVAPTATDDTPVVAEVKKISPLPSEAFSYLVAQGTTPQAASSTFATMTRAVQGVLAGYTSGAPASTKAAADDRWMQVQMSFSQSEMQKQSSEASLASTSSWSCDFFFGSAGSSSSSSSSSVSDHSFEEGSTIAIGFNATKVNVNRGWFDPGVFKLSSDMSRLTTAPVSVGAVEFDGASAKQTLEAANAALLPCFPVAFLVVKDVTLRFSVHESQLDAVQSVVDSRSASGGGFFCFSSASSSSSHSDSSSMSSVSSDNAISVTIPGPQILGWFLEFTPKDDSTRLMDEVPAAGQELDITQFVEELRRYQDPDVPAAVTDGGPSGRHASE</sequence>
<name>A0ABV5KF50_9ACTN</name>